<protein>
    <submittedName>
        <fullName evidence="2">Uncharacterized protein</fullName>
    </submittedName>
</protein>
<name>A0A178I0K3_9HYPH</name>
<feature type="compositionally biased region" description="Gly residues" evidence="1">
    <location>
        <begin position="455"/>
        <end position="472"/>
    </location>
</feature>
<gene>
    <name evidence="2" type="ORF">A3840_08605</name>
</gene>
<comment type="caution">
    <text evidence="2">The sequence shown here is derived from an EMBL/GenBank/DDBJ whole genome shotgun (WGS) entry which is preliminary data.</text>
</comment>
<proteinExistence type="predicted"/>
<keyword evidence="3" id="KW-1185">Reference proteome</keyword>
<dbReference type="Proteomes" id="UP000078389">
    <property type="component" value="Unassembled WGS sequence"/>
</dbReference>
<evidence type="ECO:0000256" key="1">
    <source>
        <dbReference type="SAM" id="MobiDB-lite"/>
    </source>
</evidence>
<dbReference type="AlphaFoldDB" id="A0A178I0K3"/>
<dbReference type="EMBL" id="LVVY01000078">
    <property type="protein sequence ID" value="OAM77728.1"/>
    <property type="molecule type" value="Genomic_DNA"/>
</dbReference>
<evidence type="ECO:0000313" key="3">
    <source>
        <dbReference type="Proteomes" id="UP000078389"/>
    </source>
</evidence>
<sequence length="472" mass="49464">MDGAAPSFSPLPDGTEWLRYGNEGATRNLPLSDDLVSALSFLPELGVEMEVFSGGQPGEGEGPRVGSTRHDHGNAADVFFSQNGRRLDWSNPDDLPIFEEIVRRGKAAGITGFGAGDGYMQPGSMHIGFGNPGVWGAGGSGANAPDWLRNAYDGSEASPMATQGQGTGELPLETLFSAVSNPFLMADPGMASVVNSMLAQRMQQMDPMHALDMDYKRAQIAKMEADASAGPKAATSFGTPIWGSDPEGNAVFGTLDNAGNFNITETPEGFSFGKEPIRLDTGNEFTLLDPVTRQVIGTVPKDNYGSAYETAAGSAAGKAGVEAQLGAQEAIATAQRTLTQIENLKNDPGLWWSVGGLGWTPNVPGNPQAGTISRIEQLQGASFLQAFESLKGGGQITEVEGTKATNAIARLQRSQSYEEFIQALTELQEVVQAGLERAQRQAQGEPMPLPNVAGGNAGSPGNGGGWEVVGVE</sequence>
<evidence type="ECO:0000313" key="2">
    <source>
        <dbReference type="EMBL" id="OAM77728.1"/>
    </source>
</evidence>
<organism evidence="2 3">
    <name type="scientific">Devosia elaeis</name>
    <dbReference type="NCBI Taxonomy" id="1770058"/>
    <lineage>
        <taxon>Bacteria</taxon>
        <taxon>Pseudomonadati</taxon>
        <taxon>Pseudomonadota</taxon>
        <taxon>Alphaproteobacteria</taxon>
        <taxon>Hyphomicrobiales</taxon>
        <taxon>Devosiaceae</taxon>
        <taxon>Devosia</taxon>
    </lineage>
</organism>
<reference evidence="2 3" key="1">
    <citation type="submission" date="2016-03" db="EMBL/GenBank/DDBJ databases">
        <title>Genome sequencing of Devosia sp. S37.</title>
        <authorList>
            <person name="Mohd Nor M."/>
        </authorList>
    </citation>
    <scope>NUCLEOTIDE SEQUENCE [LARGE SCALE GENOMIC DNA]</scope>
    <source>
        <strain evidence="2 3">S37</strain>
    </source>
</reference>
<accession>A0A178I0K3</accession>
<feature type="region of interest" description="Disordered" evidence="1">
    <location>
        <begin position="439"/>
        <end position="472"/>
    </location>
</feature>